<keyword evidence="1" id="KW-0862">Zinc</keyword>
<keyword evidence="1" id="KW-0479">Metal-binding</keyword>
<sequence>MSDTSLLQLPSTAQVPEEELANCMRGKVFSASNATSNQLESYWCQLKRTLGKKIAIDKCIQVVFLHSTSELHHVLRFKSRSVVFEDTPPFMRPLLAKVHRFWWPRLLRQYFSCVSSAEEYVLAKKCNGKFVIRSSPVSSVEYQVETTGWTCDCLFYSTSHLPCRHLMFVAAHSTSSKQPAINSIEQTINSKRHMINSVDFYSASYPVNGLAKRWNIDDCSTMAPLLQQTIDELSSVRIDAEPVQIVAPKEPSRAPSVSYVKMRRQ</sequence>
<proteinExistence type="predicted"/>
<evidence type="ECO:0000313" key="4">
    <source>
        <dbReference type="Proteomes" id="UP001146120"/>
    </source>
</evidence>
<dbReference type="Pfam" id="PF04434">
    <property type="entry name" value="SWIM"/>
    <property type="match status" value="1"/>
</dbReference>
<dbReference type="PANTHER" id="PTHR31569:SF4">
    <property type="entry name" value="SWIM-TYPE DOMAIN-CONTAINING PROTEIN"/>
    <property type="match status" value="1"/>
</dbReference>
<organism evidence="3 4">
    <name type="scientific">Lagenidium giganteum</name>
    <dbReference type="NCBI Taxonomy" id="4803"/>
    <lineage>
        <taxon>Eukaryota</taxon>
        <taxon>Sar</taxon>
        <taxon>Stramenopiles</taxon>
        <taxon>Oomycota</taxon>
        <taxon>Peronosporomycetes</taxon>
        <taxon>Pythiales</taxon>
        <taxon>Pythiaceae</taxon>
    </lineage>
</organism>
<accession>A0AAV2YQ55</accession>
<dbReference type="InterPro" id="IPR052579">
    <property type="entry name" value="Zinc_finger_SWIM"/>
</dbReference>
<dbReference type="InterPro" id="IPR007527">
    <property type="entry name" value="Znf_SWIM"/>
</dbReference>
<dbReference type="EMBL" id="DAKRPA010000204">
    <property type="protein sequence ID" value="DAZ95458.1"/>
    <property type="molecule type" value="Genomic_DNA"/>
</dbReference>
<evidence type="ECO:0000256" key="1">
    <source>
        <dbReference type="PROSITE-ProRule" id="PRU00325"/>
    </source>
</evidence>
<feature type="non-terminal residue" evidence="3">
    <location>
        <position position="265"/>
    </location>
</feature>
<keyword evidence="4" id="KW-1185">Reference proteome</keyword>
<dbReference type="PANTHER" id="PTHR31569">
    <property type="entry name" value="SWIM-TYPE DOMAIN-CONTAINING PROTEIN"/>
    <property type="match status" value="1"/>
</dbReference>
<gene>
    <name evidence="3" type="ORF">N0F65_013027</name>
</gene>
<keyword evidence="1" id="KW-0863">Zinc-finger</keyword>
<dbReference type="Proteomes" id="UP001146120">
    <property type="component" value="Unassembled WGS sequence"/>
</dbReference>
<protein>
    <recommendedName>
        <fullName evidence="2">SWIM-type domain-containing protein</fullName>
    </recommendedName>
</protein>
<reference evidence="3" key="1">
    <citation type="submission" date="2022-11" db="EMBL/GenBank/DDBJ databases">
        <authorList>
            <person name="Morgan W.R."/>
            <person name="Tartar A."/>
        </authorList>
    </citation>
    <scope>NUCLEOTIDE SEQUENCE</scope>
    <source>
        <strain evidence="3">ARSEF 373</strain>
    </source>
</reference>
<dbReference type="PROSITE" id="PS50966">
    <property type="entry name" value="ZF_SWIM"/>
    <property type="match status" value="1"/>
</dbReference>
<feature type="domain" description="SWIM-type" evidence="2">
    <location>
        <begin position="142"/>
        <end position="174"/>
    </location>
</feature>
<name>A0AAV2YQ55_9STRA</name>
<reference evidence="3" key="2">
    <citation type="journal article" date="2023" name="Microbiol Resour">
        <title>Decontamination and Annotation of the Draft Genome Sequence of the Oomycete Lagenidium giganteum ARSEF 373.</title>
        <authorList>
            <person name="Morgan W.R."/>
            <person name="Tartar A."/>
        </authorList>
    </citation>
    <scope>NUCLEOTIDE SEQUENCE</scope>
    <source>
        <strain evidence="3">ARSEF 373</strain>
    </source>
</reference>
<dbReference type="AlphaFoldDB" id="A0AAV2YQ55"/>
<evidence type="ECO:0000313" key="3">
    <source>
        <dbReference type="EMBL" id="DAZ95458.1"/>
    </source>
</evidence>
<comment type="caution">
    <text evidence="3">The sequence shown here is derived from an EMBL/GenBank/DDBJ whole genome shotgun (WGS) entry which is preliminary data.</text>
</comment>
<dbReference type="GO" id="GO:0008270">
    <property type="term" value="F:zinc ion binding"/>
    <property type="evidence" value="ECO:0007669"/>
    <property type="project" value="UniProtKB-KW"/>
</dbReference>
<evidence type="ECO:0000259" key="2">
    <source>
        <dbReference type="PROSITE" id="PS50966"/>
    </source>
</evidence>